<name>A0A183GPY8_HELPZ</name>
<accession>A0A183GPY8</accession>
<organism evidence="3 4">
    <name type="scientific">Heligmosomoides polygyrus</name>
    <name type="common">Parasitic roundworm</name>
    <dbReference type="NCBI Taxonomy" id="6339"/>
    <lineage>
        <taxon>Eukaryota</taxon>
        <taxon>Metazoa</taxon>
        <taxon>Ecdysozoa</taxon>
        <taxon>Nematoda</taxon>
        <taxon>Chromadorea</taxon>
        <taxon>Rhabditida</taxon>
        <taxon>Rhabditina</taxon>
        <taxon>Rhabditomorpha</taxon>
        <taxon>Strongyloidea</taxon>
        <taxon>Heligmosomidae</taxon>
        <taxon>Heligmosomoides</taxon>
    </lineage>
</organism>
<dbReference type="Proteomes" id="UP000050761">
    <property type="component" value="Unassembled WGS sequence"/>
</dbReference>
<sequence length="245" mass="28408">METKMLRWTAGVTRTDRIRNDVIRQKLGVAPIAERMREARLRRCSRVLRGKEDSVRKISLELEVSGKRPRRRPKQRLSDRLHMDMKVTGVNPDQAQDREGWRHDTRRADPATKRENAEEEEEEKDSAQAIPSNRSHGVRVFCEGQSLNFCPSFSITFAEYECVFYVACQDICYPDDIHHAAYFRVPNCVHASTALLSKEDCLLTKVWPSASSQRNPSLDDKQNLTESIMNQYRSMKRQMSISAKY</sequence>
<evidence type="ECO:0000313" key="3">
    <source>
        <dbReference type="Proteomes" id="UP000050761"/>
    </source>
</evidence>
<reference evidence="4" key="2">
    <citation type="submission" date="2019-09" db="UniProtKB">
        <authorList>
            <consortium name="WormBaseParasite"/>
        </authorList>
    </citation>
    <scope>IDENTIFICATION</scope>
</reference>
<evidence type="ECO:0000256" key="1">
    <source>
        <dbReference type="SAM" id="MobiDB-lite"/>
    </source>
</evidence>
<dbReference type="OrthoDB" id="5800121at2759"/>
<protein>
    <submittedName>
        <fullName evidence="2 4">Uncharacterized protein</fullName>
    </submittedName>
</protein>
<dbReference type="AlphaFoldDB" id="A0A183GPY8"/>
<feature type="region of interest" description="Disordered" evidence="1">
    <location>
        <begin position="65"/>
        <end position="130"/>
    </location>
</feature>
<accession>A0A3P8DT88</accession>
<reference evidence="2 3" key="1">
    <citation type="submission" date="2018-11" db="EMBL/GenBank/DDBJ databases">
        <authorList>
            <consortium name="Pathogen Informatics"/>
        </authorList>
    </citation>
    <scope>NUCLEOTIDE SEQUENCE [LARGE SCALE GENOMIC DNA]</scope>
</reference>
<proteinExistence type="predicted"/>
<keyword evidence="3" id="KW-1185">Reference proteome</keyword>
<dbReference type="EMBL" id="UZAH01036805">
    <property type="protein sequence ID" value="VDP47121.1"/>
    <property type="molecule type" value="Genomic_DNA"/>
</dbReference>
<dbReference type="WBParaSite" id="HPBE_0002475801-mRNA-1">
    <property type="protein sequence ID" value="HPBE_0002475801-mRNA-1"/>
    <property type="gene ID" value="HPBE_0002475801"/>
</dbReference>
<evidence type="ECO:0000313" key="2">
    <source>
        <dbReference type="EMBL" id="VDP47121.1"/>
    </source>
</evidence>
<evidence type="ECO:0000313" key="4">
    <source>
        <dbReference type="WBParaSite" id="HPBE_0002475801-mRNA-1"/>
    </source>
</evidence>
<gene>
    <name evidence="2" type="ORF">HPBE_LOCUS24757</name>
</gene>
<feature type="compositionally biased region" description="Basic and acidic residues" evidence="1">
    <location>
        <begin position="95"/>
        <end position="116"/>
    </location>
</feature>
<feature type="compositionally biased region" description="Basic and acidic residues" evidence="1">
    <location>
        <begin position="76"/>
        <end position="85"/>
    </location>
</feature>